<dbReference type="Gene3D" id="3.40.50.1260">
    <property type="entry name" value="Phosphoglycerate kinase, N-terminal domain"/>
    <property type="match status" value="2"/>
</dbReference>
<dbReference type="EMBL" id="BIFT01000001">
    <property type="protein sequence ID" value="GCE26485.1"/>
    <property type="molecule type" value="Genomic_DNA"/>
</dbReference>
<dbReference type="EC" id="2.7.2.3" evidence="6 14"/>
<sequence length="397" mass="42267">MHKKTVRDIDVTGKHVLVRVDFNVPLDANQHITDDTRIAAALPTIEYLLKNGAAVILMSHLGRPKGQVVEEMRLKPVAERLATLLQLPVQTTTDAIGSETEAKAKALQPGQVLLLENLRFHKEEEKNDPDFAQQLASLGDVYVNDAFGTAHRAHASTEGVTHYLPGVSGFLMEKELNFLGKTLENPKRPFAALVGGAKVSDKIAVLERLIGISDTILIGGGMANTFLKAQGLEIGDSLYEEAKVDVAKNLLAQAQQQGKKFLLPRDVVIADRFAADANHQVVLAENVPQGWRILDIGPAAVEEFHQALANAQTIIWNGTLGVAEMPAFAKGTNAVVKILADLTKQGATTIIGGGDSAAAVEQAGAAKQMTHVSTGGGASLEFLEGRVLPGVAALQDA</sequence>
<evidence type="ECO:0000256" key="2">
    <source>
        <dbReference type="ARBA" id="ARBA00004496"/>
    </source>
</evidence>
<feature type="binding site" evidence="15">
    <location>
        <position position="37"/>
    </location>
    <ligand>
        <name>(2R)-3-phosphoglycerate</name>
        <dbReference type="ChEBI" id="CHEBI:58272"/>
    </ligand>
</feature>
<dbReference type="InterPro" id="IPR001576">
    <property type="entry name" value="Phosphoglycerate_kinase"/>
</dbReference>
<keyword evidence="11 14" id="KW-0418">Kinase</keyword>
<feature type="binding site" evidence="14">
    <location>
        <position position="152"/>
    </location>
    <ligand>
        <name>substrate</name>
    </ligand>
</feature>
<dbReference type="InterPro" id="IPR015911">
    <property type="entry name" value="Phosphoglycerate_kinase_CS"/>
</dbReference>
<feature type="binding site" evidence="14 16">
    <location>
        <begin position="353"/>
        <end position="356"/>
    </location>
    <ligand>
        <name>ATP</name>
        <dbReference type="ChEBI" id="CHEBI:30616"/>
    </ligand>
</feature>
<organism evidence="18 19">
    <name type="scientific">Dictyobacter alpinus</name>
    <dbReference type="NCBI Taxonomy" id="2014873"/>
    <lineage>
        <taxon>Bacteria</taxon>
        <taxon>Bacillati</taxon>
        <taxon>Chloroflexota</taxon>
        <taxon>Ktedonobacteria</taxon>
        <taxon>Ktedonobacterales</taxon>
        <taxon>Dictyobacteraceae</taxon>
        <taxon>Dictyobacter</taxon>
    </lineage>
</organism>
<evidence type="ECO:0000256" key="4">
    <source>
        <dbReference type="ARBA" id="ARBA00008982"/>
    </source>
</evidence>
<evidence type="ECO:0000256" key="6">
    <source>
        <dbReference type="ARBA" id="ARBA00013061"/>
    </source>
</evidence>
<dbReference type="GO" id="GO:0005829">
    <property type="term" value="C:cytosol"/>
    <property type="evidence" value="ECO:0007669"/>
    <property type="project" value="TreeGrafter"/>
</dbReference>
<dbReference type="FunFam" id="3.40.50.1260:FF:000002">
    <property type="entry name" value="Phosphoglycerate kinase"/>
    <property type="match status" value="1"/>
</dbReference>
<comment type="subcellular location">
    <subcellularLocation>
        <location evidence="2 14">Cytoplasm</location>
    </subcellularLocation>
</comment>
<evidence type="ECO:0000256" key="1">
    <source>
        <dbReference type="ARBA" id="ARBA00000642"/>
    </source>
</evidence>
<dbReference type="PROSITE" id="PS00111">
    <property type="entry name" value="PGLYCERATE_KINASE"/>
    <property type="match status" value="1"/>
</dbReference>
<evidence type="ECO:0000256" key="16">
    <source>
        <dbReference type="PIRSR" id="PIRSR000724-2"/>
    </source>
</evidence>
<dbReference type="GO" id="GO:0006094">
    <property type="term" value="P:gluconeogenesis"/>
    <property type="evidence" value="ECO:0007669"/>
    <property type="project" value="TreeGrafter"/>
</dbReference>
<dbReference type="PANTHER" id="PTHR11406">
    <property type="entry name" value="PHOSPHOGLYCERATE KINASE"/>
    <property type="match status" value="1"/>
</dbReference>
<feature type="binding site" evidence="14 15">
    <location>
        <begin position="21"/>
        <end position="23"/>
    </location>
    <ligand>
        <name>substrate</name>
    </ligand>
</feature>
<feature type="binding site" evidence="14">
    <location>
        <position position="37"/>
    </location>
    <ligand>
        <name>substrate</name>
    </ligand>
</feature>
<keyword evidence="13 14" id="KW-0324">Glycolysis</keyword>
<dbReference type="InterPro" id="IPR036043">
    <property type="entry name" value="Phosphoglycerate_kinase_sf"/>
</dbReference>
<dbReference type="InterPro" id="IPR015824">
    <property type="entry name" value="Phosphoglycerate_kinase_N"/>
</dbReference>
<dbReference type="AlphaFoldDB" id="A0A402B572"/>
<feature type="binding site" evidence="14 16">
    <location>
        <position position="324"/>
    </location>
    <ligand>
        <name>ATP</name>
        <dbReference type="ChEBI" id="CHEBI:30616"/>
    </ligand>
</feature>
<comment type="subunit">
    <text evidence="5 14">Monomer.</text>
</comment>
<dbReference type="GO" id="GO:0043531">
    <property type="term" value="F:ADP binding"/>
    <property type="evidence" value="ECO:0007669"/>
    <property type="project" value="TreeGrafter"/>
</dbReference>
<gene>
    <name evidence="14 18" type="primary">pgk</name>
    <name evidence="18" type="ORF">KDA_19690</name>
</gene>
<comment type="similarity">
    <text evidence="4 14 17">Belongs to the phosphoglycerate kinase family.</text>
</comment>
<dbReference type="GO" id="GO:0004618">
    <property type="term" value="F:phosphoglycerate kinase activity"/>
    <property type="evidence" value="ECO:0007669"/>
    <property type="project" value="UniProtKB-UniRule"/>
</dbReference>
<keyword evidence="10 14" id="KW-0547">Nucleotide-binding</keyword>
<evidence type="ECO:0000256" key="11">
    <source>
        <dbReference type="ARBA" id="ARBA00022777"/>
    </source>
</evidence>
<dbReference type="UniPathway" id="UPA00109">
    <property type="reaction ID" value="UER00185"/>
</dbReference>
<protein>
    <recommendedName>
        <fullName evidence="7 14">Phosphoglycerate kinase</fullName>
        <ecNumber evidence="6 14">2.7.2.3</ecNumber>
    </recommendedName>
</protein>
<dbReference type="OrthoDB" id="9808460at2"/>
<feature type="binding site" evidence="15">
    <location>
        <position position="152"/>
    </location>
    <ligand>
        <name>(2R)-3-phosphoglycerate</name>
        <dbReference type="ChEBI" id="CHEBI:58272"/>
    </ligand>
</feature>
<keyword evidence="12 14" id="KW-0067">ATP-binding</keyword>
<keyword evidence="19" id="KW-1185">Reference proteome</keyword>
<dbReference type="PIRSF" id="PIRSF000724">
    <property type="entry name" value="Pgk"/>
    <property type="match status" value="1"/>
</dbReference>
<evidence type="ECO:0000256" key="14">
    <source>
        <dbReference type="HAMAP-Rule" id="MF_00145"/>
    </source>
</evidence>
<feature type="binding site" evidence="14 15">
    <location>
        <begin position="60"/>
        <end position="63"/>
    </location>
    <ligand>
        <name>substrate</name>
    </ligand>
</feature>
<evidence type="ECO:0000256" key="9">
    <source>
        <dbReference type="ARBA" id="ARBA00022679"/>
    </source>
</evidence>
<feature type="binding site" evidence="14">
    <location>
        <position position="119"/>
    </location>
    <ligand>
        <name>substrate</name>
    </ligand>
</feature>
<dbReference type="Pfam" id="PF00162">
    <property type="entry name" value="PGK"/>
    <property type="match status" value="1"/>
</dbReference>
<dbReference type="PRINTS" id="PR00477">
    <property type="entry name" value="PHGLYCKINASE"/>
</dbReference>
<evidence type="ECO:0000256" key="15">
    <source>
        <dbReference type="PIRSR" id="PIRSR000724-1"/>
    </source>
</evidence>
<dbReference type="PANTHER" id="PTHR11406:SF23">
    <property type="entry name" value="PHOSPHOGLYCERATE KINASE 1, CHLOROPLASTIC-RELATED"/>
    <property type="match status" value="1"/>
</dbReference>
<evidence type="ECO:0000256" key="10">
    <source>
        <dbReference type="ARBA" id="ARBA00022741"/>
    </source>
</evidence>
<comment type="pathway">
    <text evidence="3 14">Carbohydrate degradation; glycolysis; pyruvate from D-glyceraldehyde 3-phosphate: step 2/5.</text>
</comment>
<evidence type="ECO:0000256" key="5">
    <source>
        <dbReference type="ARBA" id="ARBA00011245"/>
    </source>
</evidence>
<evidence type="ECO:0000313" key="18">
    <source>
        <dbReference type="EMBL" id="GCE26485.1"/>
    </source>
</evidence>
<evidence type="ECO:0000256" key="17">
    <source>
        <dbReference type="RuleBase" id="RU000532"/>
    </source>
</evidence>
<feature type="binding site" evidence="14 16">
    <location>
        <position position="202"/>
    </location>
    <ligand>
        <name>ATP</name>
        <dbReference type="ChEBI" id="CHEBI:30616"/>
    </ligand>
</feature>
<evidence type="ECO:0000256" key="13">
    <source>
        <dbReference type="ARBA" id="ARBA00023152"/>
    </source>
</evidence>
<comment type="caution">
    <text evidence="14">Lacks conserved residue(s) required for the propagation of feature annotation.</text>
</comment>
<dbReference type="RefSeq" id="WP_126626936.1">
    <property type="nucleotide sequence ID" value="NZ_BIFT01000001.1"/>
</dbReference>
<comment type="caution">
    <text evidence="18">The sequence shown here is derived from an EMBL/GenBank/DDBJ whole genome shotgun (WGS) entry which is preliminary data.</text>
</comment>
<dbReference type="FunFam" id="3.40.50.1260:FF:000007">
    <property type="entry name" value="Phosphoglycerate kinase"/>
    <property type="match status" value="1"/>
</dbReference>
<dbReference type="Proteomes" id="UP000287171">
    <property type="component" value="Unassembled WGS sequence"/>
</dbReference>
<evidence type="ECO:0000256" key="3">
    <source>
        <dbReference type="ARBA" id="ARBA00004838"/>
    </source>
</evidence>
<dbReference type="CDD" id="cd00318">
    <property type="entry name" value="Phosphoglycerate_kinase"/>
    <property type="match status" value="1"/>
</dbReference>
<comment type="catalytic activity">
    <reaction evidence="1 14 17">
        <text>(2R)-3-phosphoglycerate + ATP = (2R)-3-phospho-glyceroyl phosphate + ADP</text>
        <dbReference type="Rhea" id="RHEA:14801"/>
        <dbReference type="ChEBI" id="CHEBI:30616"/>
        <dbReference type="ChEBI" id="CHEBI:57604"/>
        <dbReference type="ChEBI" id="CHEBI:58272"/>
        <dbReference type="ChEBI" id="CHEBI:456216"/>
        <dbReference type="EC" id="2.7.2.3"/>
    </reaction>
</comment>
<name>A0A402B572_9CHLR</name>
<proteinExistence type="inferred from homology"/>
<dbReference type="GO" id="GO:0006096">
    <property type="term" value="P:glycolytic process"/>
    <property type="evidence" value="ECO:0007669"/>
    <property type="project" value="UniProtKB-UniRule"/>
</dbReference>
<keyword evidence="9 14" id="KW-0808">Transferase</keyword>
<evidence type="ECO:0000256" key="7">
    <source>
        <dbReference type="ARBA" id="ARBA00016471"/>
    </source>
</evidence>
<evidence type="ECO:0000256" key="8">
    <source>
        <dbReference type="ARBA" id="ARBA00022490"/>
    </source>
</evidence>
<dbReference type="GO" id="GO:0005524">
    <property type="term" value="F:ATP binding"/>
    <property type="evidence" value="ECO:0007669"/>
    <property type="project" value="UniProtKB-KW"/>
</dbReference>
<keyword evidence="8 14" id="KW-0963">Cytoplasm</keyword>
<evidence type="ECO:0000313" key="19">
    <source>
        <dbReference type="Proteomes" id="UP000287171"/>
    </source>
</evidence>
<evidence type="ECO:0000256" key="12">
    <source>
        <dbReference type="ARBA" id="ARBA00022840"/>
    </source>
</evidence>
<dbReference type="SUPFAM" id="SSF53748">
    <property type="entry name" value="Phosphoglycerate kinase"/>
    <property type="match status" value="1"/>
</dbReference>
<accession>A0A402B572</accession>
<dbReference type="HAMAP" id="MF_00145">
    <property type="entry name" value="Phosphoglyc_kinase"/>
    <property type="match status" value="1"/>
</dbReference>
<feature type="binding site" evidence="15">
    <location>
        <position position="119"/>
    </location>
    <ligand>
        <name>(2R)-3-phosphoglycerate</name>
        <dbReference type="ChEBI" id="CHEBI:58272"/>
    </ligand>
</feature>
<reference evidence="19" key="1">
    <citation type="submission" date="2018-12" db="EMBL/GenBank/DDBJ databases">
        <title>Tengunoibacter tsumagoiensis gen. nov., sp. nov., Dictyobacter kobayashii sp. nov., D. alpinus sp. nov., and D. joshuensis sp. nov. and description of Dictyobacteraceae fam. nov. within the order Ktedonobacterales isolated from Tengu-no-mugimeshi.</title>
        <authorList>
            <person name="Wang C.M."/>
            <person name="Zheng Y."/>
            <person name="Sakai Y."/>
            <person name="Toyoda A."/>
            <person name="Minakuchi Y."/>
            <person name="Abe K."/>
            <person name="Yokota A."/>
            <person name="Yabe S."/>
        </authorList>
    </citation>
    <scope>NUCLEOTIDE SEQUENCE [LARGE SCALE GENOMIC DNA]</scope>
    <source>
        <strain evidence="19">Uno16</strain>
    </source>
</reference>